<feature type="transmembrane region" description="Helical" evidence="1">
    <location>
        <begin position="6"/>
        <end position="29"/>
    </location>
</feature>
<organism evidence="2 3">
    <name type="scientific">Candidatus Nitrospira kreftii</name>
    <dbReference type="NCBI Taxonomy" id="2652173"/>
    <lineage>
        <taxon>Bacteria</taxon>
        <taxon>Pseudomonadati</taxon>
        <taxon>Nitrospirota</taxon>
        <taxon>Nitrospiria</taxon>
        <taxon>Nitrospirales</taxon>
        <taxon>Nitrospiraceae</taxon>
        <taxon>Nitrospira</taxon>
    </lineage>
</organism>
<proteinExistence type="predicted"/>
<gene>
    <name evidence="2" type="ORF">Nkreftii_003443</name>
</gene>
<keyword evidence="1" id="KW-0472">Membrane</keyword>
<name>A0A7S8J160_9BACT</name>
<keyword evidence="1" id="KW-0812">Transmembrane</keyword>
<protein>
    <submittedName>
        <fullName evidence="2">Uncharacterized protein</fullName>
    </submittedName>
</protein>
<evidence type="ECO:0000313" key="3">
    <source>
        <dbReference type="Proteomes" id="UP000593737"/>
    </source>
</evidence>
<reference evidence="2 3" key="1">
    <citation type="journal article" date="2020" name="ISME J.">
        <title>Enrichment and physiological characterization of a novel comammox Nitrospira indicates ammonium inhibition of complete nitrification.</title>
        <authorList>
            <person name="Sakoula D."/>
            <person name="Koch H."/>
            <person name="Frank J."/>
            <person name="Jetten M.S.M."/>
            <person name="van Kessel M.A.H.J."/>
            <person name="Lucker S."/>
        </authorList>
    </citation>
    <scope>NUCLEOTIDE SEQUENCE [LARGE SCALE GENOMIC DNA]</scope>
    <source>
        <strain evidence="2">Comreactor17</strain>
    </source>
</reference>
<accession>A0A7S8J160</accession>
<dbReference type="EMBL" id="CP047423">
    <property type="protein sequence ID" value="QPD05669.1"/>
    <property type="molecule type" value="Genomic_DNA"/>
</dbReference>
<dbReference type="KEGG" id="nkf:Nkreftii_003443"/>
<sequence length="52" mass="6100">MMFSDTTILIIWGSLNMAIMMVMIFLWYISRLSSEMSRQESMGSGKRLDRSF</sequence>
<dbReference type="Proteomes" id="UP000593737">
    <property type="component" value="Chromosome"/>
</dbReference>
<dbReference type="AlphaFoldDB" id="A0A7S8J160"/>
<evidence type="ECO:0000313" key="2">
    <source>
        <dbReference type="EMBL" id="QPD05669.1"/>
    </source>
</evidence>
<keyword evidence="1" id="KW-1133">Transmembrane helix</keyword>
<evidence type="ECO:0000256" key="1">
    <source>
        <dbReference type="SAM" id="Phobius"/>
    </source>
</evidence>